<evidence type="ECO:0000256" key="3">
    <source>
        <dbReference type="ARBA" id="ARBA00022989"/>
    </source>
</evidence>
<feature type="domain" description="Major facilitator superfamily (MFS) profile" evidence="6">
    <location>
        <begin position="86"/>
        <end position="503"/>
    </location>
</feature>
<dbReference type="GO" id="GO:0022857">
    <property type="term" value="F:transmembrane transporter activity"/>
    <property type="evidence" value="ECO:0007669"/>
    <property type="project" value="InterPro"/>
</dbReference>
<evidence type="ECO:0000256" key="2">
    <source>
        <dbReference type="ARBA" id="ARBA00022692"/>
    </source>
</evidence>
<feature type="transmembrane region" description="Helical" evidence="5">
    <location>
        <begin position="415"/>
        <end position="439"/>
    </location>
</feature>
<dbReference type="AlphaFoldDB" id="A0A8S4G9I7"/>
<keyword evidence="4 5" id="KW-0472">Membrane</keyword>
<evidence type="ECO:0000259" key="6">
    <source>
        <dbReference type="PROSITE" id="PS50850"/>
    </source>
</evidence>
<feature type="transmembrane region" description="Helical" evidence="5">
    <location>
        <begin position="26"/>
        <end position="50"/>
    </location>
</feature>
<dbReference type="Proteomes" id="UP000653454">
    <property type="component" value="Unassembled WGS sequence"/>
</dbReference>
<dbReference type="Gene3D" id="1.20.1250.20">
    <property type="entry name" value="MFS general substrate transporter like domains"/>
    <property type="match status" value="1"/>
</dbReference>
<evidence type="ECO:0000256" key="4">
    <source>
        <dbReference type="ARBA" id="ARBA00023136"/>
    </source>
</evidence>
<dbReference type="InterPro" id="IPR005829">
    <property type="entry name" value="Sugar_transporter_CS"/>
</dbReference>
<feature type="transmembrane region" description="Helical" evidence="5">
    <location>
        <begin position="246"/>
        <end position="264"/>
    </location>
</feature>
<feature type="transmembrane region" description="Helical" evidence="5">
    <location>
        <begin position="218"/>
        <end position="240"/>
    </location>
</feature>
<comment type="subcellular location">
    <subcellularLocation>
        <location evidence="1">Membrane</location>
        <topology evidence="1">Multi-pass membrane protein</topology>
    </subcellularLocation>
</comment>
<dbReference type="PANTHER" id="PTHR24064">
    <property type="entry name" value="SOLUTE CARRIER FAMILY 22 MEMBER"/>
    <property type="match status" value="1"/>
</dbReference>
<feature type="transmembrane region" description="Helical" evidence="5">
    <location>
        <begin position="362"/>
        <end position="384"/>
    </location>
</feature>
<dbReference type="InterPro" id="IPR005828">
    <property type="entry name" value="MFS_sugar_transport-like"/>
</dbReference>
<keyword evidence="3 5" id="KW-1133">Transmembrane helix</keyword>
<reference evidence="7" key="1">
    <citation type="submission" date="2020-11" db="EMBL/GenBank/DDBJ databases">
        <authorList>
            <person name="Whiteford S."/>
        </authorList>
    </citation>
    <scope>NUCLEOTIDE SEQUENCE</scope>
</reference>
<organism evidence="7 8">
    <name type="scientific">Plutella xylostella</name>
    <name type="common">Diamondback moth</name>
    <name type="synonym">Plutella maculipennis</name>
    <dbReference type="NCBI Taxonomy" id="51655"/>
    <lineage>
        <taxon>Eukaryota</taxon>
        <taxon>Metazoa</taxon>
        <taxon>Ecdysozoa</taxon>
        <taxon>Arthropoda</taxon>
        <taxon>Hexapoda</taxon>
        <taxon>Insecta</taxon>
        <taxon>Pterygota</taxon>
        <taxon>Neoptera</taxon>
        <taxon>Endopterygota</taxon>
        <taxon>Lepidoptera</taxon>
        <taxon>Glossata</taxon>
        <taxon>Ditrysia</taxon>
        <taxon>Yponomeutoidea</taxon>
        <taxon>Plutellidae</taxon>
        <taxon>Plutella</taxon>
    </lineage>
</organism>
<feature type="transmembrane region" description="Helical" evidence="5">
    <location>
        <begin position="391"/>
        <end position="409"/>
    </location>
</feature>
<feature type="transmembrane region" description="Helical" evidence="5">
    <location>
        <begin position="329"/>
        <end position="350"/>
    </location>
</feature>
<evidence type="ECO:0000256" key="5">
    <source>
        <dbReference type="SAM" id="Phobius"/>
    </source>
</evidence>
<feature type="transmembrane region" description="Helical" evidence="5">
    <location>
        <begin position="475"/>
        <end position="498"/>
    </location>
</feature>
<comment type="caution">
    <text evidence="7">The sequence shown here is derived from an EMBL/GenBank/DDBJ whole genome shotgun (WGS) entry which is preliminary data.</text>
</comment>
<keyword evidence="2 5" id="KW-0812">Transmembrane</keyword>
<dbReference type="PROSITE" id="PS50850">
    <property type="entry name" value="MFS"/>
    <property type="match status" value="1"/>
</dbReference>
<proteinExistence type="predicted"/>
<dbReference type="InterPro" id="IPR036259">
    <property type="entry name" value="MFS_trans_sf"/>
</dbReference>
<name>A0A8S4G9I7_PLUXY</name>
<evidence type="ECO:0000256" key="1">
    <source>
        <dbReference type="ARBA" id="ARBA00004141"/>
    </source>
</evidence>
<dbReference type="InterPro" id="IPR020846">
    <property type="entry name" value="MFS_dom"/>
</dbReference>
<dbReference type="SUPFAM" id="SSF103473">
    <property type="entry name" value="MFS general substrate transporter"/>
    <property type="match status" value="1"/>
</dbReference>
<evidence type="ECO:0000313" key="7">
    <source>
        <dbReference type="EMBL" id="CAG9135572.1"/>
    </source>
</evidence>
<gene>
    <name evidence="7" type="ORF">PLXY2_LOCUS13820</name>
</gene>
<protein>
    <submittedName>
        <fullName evidence="7">(diamondback moth) hypothetical protein</fullName>
    </submittedName>
</protein>
<dbReference type="Pfam" id="PF00083">
    <property type="entry name" value="Sugar_tr"/>
    <property type="match status" value="1"/>
</dbReference>
<sequence length="529" mass="59486">MSVEGKSEKPVELDDVLHKFSVTQKYYVGFGILLSIAFATNSFTCTHFVFAADYVQYKCHNSIGQCNKDTPANVTFDHQFDQQCYARVPLDEAATCFEVNQSKLVPCNDWVYENPDSFVGEFQLACQEWKRTLVGTMHSFGYMLGLLIVGPISDRIGRKKALIMTGVLGGVLGLARSFATNYWLYIVLEMAEAAIGDICSPAFMLGIEIVSARDRAKFFMVTQLGYPIGGLSLVLFAWLFPYFRTFLRVIYAPSLLFILYAYLIDESPRWLLTKGRKEEAVKILENAAKTNKIVLEKSLLENLTCEKEDKSAEIGYVALLKSTFASRVLLQRFLICVVWWSTCTFVSYGLAINSVLWGGNKYMNYAFMTMIDIPASFVMGFVLIKFKRKKPLIVAFSCAGLFLLMQPFLPLDMTWLSIVFFLVGKFMTSIFFNITYVFTSELFPTYTRNSMHALCSSLGRIGSILAPQTPLLMTYWVGLPSILFGSASLIAAIVTLFVPDTADDSLPDTVHQAEFVGIKMDEKKKTIKS</sequence>
<feature type="transmembrane region" description="Helical" evidence="5">
    <location>
        <begin position="161"/>
        <end position="179"/>
    </location>
</feature>
<evidence type="ECO:0000313" key="8">
    <source>
        <dbReference type="Proteomes" id="UP000653454"/>
    </source>
</evidence>
<dbReference type="GO" id="GO:0016020">
    <property type="term" value="C:membrane"/>
    <property type="evidence" value="ECO:0007669"/>
    <property type="project" value="UniProtKB-SubCell"/>
</dbReference>
<keyword evidence="8" id="KW-1185">Reference proteome</keyword>
<dbReference type="PROSITE" id="PS00216">
    <property type="entry name" value="SUGAR_TRANSPORT_1"/>
    <property type="match status" value="1"/>
</dbReference>
<accession>A0A8S4G9I7</accession>
<dbReference type="EMBL" id="CAJHNJ030000107">
    <property type="protein sequence ID" value="CAG9135572.1"/>
    <property type="molecule type" value="Genomic_DNA"/>
</dbReference>